<dbReference type="OrthoDB" id="9801841at2"/>
<comment type="caution">
    <text evidence="8">The sequence shown here is derived from an EMBL/GenBank/DDBJ whole genome shotgun (WGS) entry which is preliminary data.</text>
</comment>
<dbReference type="SMART" id="SM00219">
    <property type="entry name" value="TyrKc"/>
    <property type="match status" value="1"/>
</dbReference>
<dbReference type="EMBL" id="AMXF01000149">
    <property type="protein sequence ID" value="ENO95989.1"/>
    <property type="molecule type" value="Genomic_DNA"/>
</dbReference>
<keyword evidence="8" id="KW-0723">Serine/threonine-protein kinase</keyword>
<dbReference type="PANTHER" id="PTHR43289:SF34">
    <property type="entry name" value="SERINE_THREONINE-PROTEIN KINASE YBDM-RELATED"/>
    <property type="match status" value="1"/>
</dbReference>
<evidence type="ECO:0000256" key="5">
    <source>
        <dbReference type="PROSITE-ProRule" id="PRU10141"/>
    </source>
</evidence>
<dbReference type="InterPro" id="IPR008266">
    <property type="entry name" value="Tyr_kinase_AS"/>
</dbReference>
<sequence>MADRNDDKTLIADKTVIADLPASSPKPAQAAAGQPANTLPIGTRLGEFELIGLVGAGGFGIVYLAEDHSLGRRVALKEYMPATLAQRGDGLRVTLRSERNAETFEAGRRSFVNEARLLAQFDHPALVKVYRFWEDNGTAYMVMPYYEGVTLKRALLERSAPPDEAWLKRLLAPLLDALEVMHAAQVYHRDIAPDNILLLSGERPLLLDFGAARHVISDMTQALTVILKPGYAPVEQYAEMPELKQGAWTDLYALGAVVHLAITGRVPPPAVGRLVNDSLVPLTQQAAGRYSAGFLRAIDRALAVRPEQRPQSVAEFRTLLHIAEDGATVPVSAVHGAPLGARGTGAAIPPKPSQPAAHAGPSRRGATWAA</sequence>
<dbReference type="PANTHER" id="PTHR43289">
    <property type="entry name" value="MITOGEN-ACTIVATED PROTEIN KINASE KINASE KINASE 20-RELATED"/>
    <property type="match status" value="1"/>
</dbReference>
<keyword evidence="2 5" id="KW-0547">Nucleotide-binding</keyword>
<keyword evidence="9" id="KW-1185">Reference proteome</keyword>
<feature type="non-terminal residue" evidence="8">
    <location>
        <position position="370"/>
    </location>
</feature>
<dbReference type="PROSITE" id="PS50011">
    <property type="entry name" value="PROTEIN_KINASE_DOM"/>
    <property type="match status" value="1"/>
</dbReference>
<dbReference type="PROSITE" id="PS00109">
    <property type="entry name" value="PROTEIN_KINASE_TYR"/>
    <property type="match status" value="1"/>
</dbReference>
<evidence type="ECO:0000313" key="8">
    <source>
        <dbReference type="EMBL" id="ENO95989.1"/>
    </source>
</evidence>
<gene>
    <name evidence="8" type="ORF">C667_16266</name>
</gene>
<evidence type="ECO:0000256" key="3">
    <source>
        <dbReference type="ARBA" id="ARBA00022777"/>
    </source>
</evidence>
<feature type="domain" description="Protein kinase" evidence="7">
    <location>
        <begin position="48"/>
        <end position="324"/>
    </location>
</feature>
<dbReference type="CDD" id="cd14014">
    <property type="entry name" value="STKc_PknB_like"/>
    <property type="match status" value="1"/>
</dbReference>
<evidence type="ECO:0000256" key="2">
    <source>
        <dbReference type="ARBA" id="ARBA00022741"/>
    </source>
</evidence>
<evidence type="ECO:0000256" key="6">
    <source>
        <dbReference type="SAM" id="MobiDB-lite"/>
    </source>
</evidence>
<dbReference type="GO" id="GO:0005524">
    <property type="term" value="F:ATP binding"/>
    <property type="evidence" value="ECO:0007669"/>
    <property type="project" value="UniProtKB-UniRule"/>
</dbReference>
<dbReference type="InterPro" id="IPR017441">
    <property type="entry name" value="Protein_kinase_ATP_BS"/>
</dbReference>
<evidence type="ECO:0000313" key="9">
    <source>
        <dbReference type="Proteomes" id="UP000013047"/>
    </source>
</evidence>
<evidence type="ECO:0000256" key="4">
    <source>
        <dbReference type="ARBA" id="ARBA00022840"/>
    </source>
</evidence>
<evidence type="ECO:0000259" key="7">
    <source>
        <dbReference type="PROSITE" id="PS50011"/>
    </source>
</evidence>
<accession>N6ZV35</accession>
<feature type="binding site" evidence="5">
    <location>
        <position position="77"/>
    </location>
    <ligand>
        <name>ATP</name>
        <dbReference type="ChEBI" id="CHEBI:30616"/>
    </ligand>
</feature>
<dbReference type="RefSeq" id="WP_004369264.1">
    <property type="nucleotide sequence ID" value="NZ_AMXF01000149.1"/>
</dbReference>
<name>N6ZV35_9RHOO</name>
<keyword evidence="4 5" id="KW-0067">ATP-binding</keyword>
<dbReference type="InterPro" id="IPR011009">
    <property type="entry name" value="Kinase-like_dom_sf"/>
</dbReference>
<evidence type="ECO:0000256" key="1">
    <source>
        <dbReference type="ARBA" id="ARBA00022679"/>
    </source>
</evidence>
<dbReference type="SUPFAM" id="SSF56112">
    <property type="entry name" value="Protein kinase-like (PK-like)"/>
    <property type="match status" value="1"/>
</dbReference>
<dbReference type="GO" id="GO:0004674">
    <property type="term" value="F:protein serine/threonine kinase activity"/>
    <property type="evidence" value="ECO:0007669"/>
    <property type="project" value="UniProtKB-KW"/>
</dbReference>
<dbReference type="PROSITE" id="PS00107">
    <property type="entry name" value="PROTEIN_KINASE_ATP"/>
    <property type="match status" value="1"/>
</dbReference>
<keyword evidence="3 8" id="KW-0418">Kinase</keyword>
<dbReference type="Gene3D" id="1.10.510.10">
    <property type="entry name" value="Transferase(Phosphotransferase) domain 1"/>
    <property type="match status" value="1"/>
</dbReference>
<dbReference type="Proteomes" id="UP000013047">
    <property type="component" value="Unassembled WGS sequence"/>
</dbReference>
<proteinExistence type="predicted"/>
<dbReference type="InterPro" id="IPR020635">
    <property type="entry name" value="Tyr_kinase_cat_dom"/>
</dbReference>
<reference evidence="8 9" key="1">
    <citation type="submission" date="2012-09" db="EMBL/GenBank/DDBJ databases">
        <title>Draft Genome Sequences of 6 Strains from Genus Thauera.</title>
        <authorList>
            <person name="Liu B."/>
            <person name="Shapleigh J.P."/>
            <person name="Frostegard A.H."/>
        </authorList>
    </citation>
    <scope>NUCLEOTIDE SEQUENCE [LARGE SCALE GENOMIC DNA]</scope>
    <source>
        <strain evidence="8 9">B4P</strain>
    </source>
</reference>
<dbReference type="InterPro" id="IPR000719">
    <property type="entry name" value="Prot_kinase_dom"/>
</dbReference>
<dbReference type="GO" id="GO:0004713">
    <property type="term" value="F:protein tyrosine kinase activity"/>
    <property type="evidence" value="ECO:0007669"/>
    <property type="project" value="InterPro"/>
</dbReference>
<keyword evidence="1" id="KW-0808">Transferase</keyword>
<dbReference type="Pfam" id="PF00069">
    <property type="entry name" value="Pkinase"/>
    <property type="match status" value="1"/>
</dbReference>
<protein>
    <submittedName>
        <fullName evidence="8">Serine/threonine protein kinase</fullName>
    </submittedName>
</protein>
<organism evidence="8 9">
    <name type="scientific">Thauera phenylacetica B4P</name>
    <dbReference type="NCBI Taxonomy" id="1234382"/>
    <lineage>
        <taxon>Bacteria</taxon>
        <taxon>Pseudomonadati</taxon>
        <taxon>Pseudomonadota</taxon>
        <taxon>Betaproteobacteria</taxon>
        <taxon>Rhodocyclales</taxon>
        <taxon>Zoogloeaceae</taxon>
        <taxon>Thauera</taxon>
    </lineage>
</organism>
<feature type="region of interest" description="Disordered" evidence="6">
    <location>
        <begin position="342"/>
        <end position="370"/>
    </location>
</feature>
<dbReference type="AlphaFoldDB" id="N6ZV35"/>